<sequence>MTKRKNPICVRPDCTRAVTHSKDYDGLCFHHAKAAGIAHHLVPWHKVHAELERLINGGWTCNAIEEDHLVFNTTLRDIKFHRRDRFKHTTYQALKEIPTLSPYRRPAWPLRRRVNALRAIGITFAEIGEEIGEKPERVQHLSYDRARWAPICLDEKIRAYYTQHANDPVREIDGKTKKLNLARPYDWDNIDNPHEHARASIRTSGDANKRQPVTPELLSKLDVLVAHYGTNKAASAIGINAKTITRIRQGKSQCTNEKTARRIENGYDKLHIRGGQAA</sequence>
<reference evidence="1 2" key="1">
    <citation type="submission" date="2019-06" db="EMBL/GenBank/DDBJ databases">
        <title>Draft genome sequence of Corynebacterium striatum NBRC 15291.</title>
        <authorList>
            <person name="Miura T."/>
            <person name="Furukawa M."/>
            <person name="Shimamura M."/>
            <person name="Ohyama Y."/>
            <person name="Yamazoe A."/>
            <person name="Kawasaki H."/>
        </authorList>
    </citation>
    <scope>NUCLEOTIDE SEQUENCE [LARGE SCALE GENOMIC DNA]</scope>
    <source>
        <strain evidence="1 2">NBRC 15291</strain>
    </source>
</reference>
<dbReference type="Proteomes" id="UP000315234">
    <property type="component" value="Unassembled WGS sequence"/>
</dbReference>
<dbReference type="RefSeq" id="WP_005529560.1">
    <property type="nucleotide sequence ID" value="NZ_BJLD01000001.1"/>
</dbReference>
<organism evidence="1 2">
    <name type="scientific">Corynebacterium striatum</name>
    <dbReference type="NCBI Taxonomy" id="43770"/>
    <lineage>
        <taxon>Bacteria</taxon>
        <taxon>Bacillati</taxon>
        <taxon>Actinomycetota</taxon>
        <taxon>Actinomycetes</taxon>
        <taxon>Mycobacteriales</taxon>
        <taxon>Corynebacteriaceae</taxon>
        <taxon>Corynebacterium</taxon>
    </lineage>
</organism>
<evidence type="ECO:0000313" key="2">
    <source>
        <dbReference type="Proteomes" id="UP000315234"/>
    </source>
</evidence>
<dbReference type="AlphaFoldDB" id="A0AAQ1TX95"/>
<name>A0AAQ1TX95_CORST</name>
<gene>
    <name evidence="1" type="ORF">Cst04h_02790</name>
</gene>
<evidence type="ECO:0000313" key="1">
    <source>
        <dbReference type="EMBL" id="GEA42109.1"/>
    </source>
</evidence>
<proteinExistence type="predicted"/>
<protein>
    <submittedName>
        <fullName evidence="1">Uncharacterized protein</fullName>
    </submittedName>
</protein>
<comment type="caution">
    <text evidence="1">The sequence shown here is derived from an EMBL/GenBank/DDBJ whole genome shotgun (WGS) entry which is preliminary data.</text>
</comment>
<dbReference type="EMBL" id="BJLD01000001">
    <property type="protein sequence ID" value="GEA42109.1"/>
    <property type="molecule type" value="Genomic_DNA"/>
</dbReference>
<accession>A0AAQ1TX95</accession>